<accession>A0A917T5X8</accession>
<organism evidence="2 3">
    <name type="scientific">Pseudooceanicola nanhaiensis</name>
    <dbReference type="NCBI Taxonomy" id="375761"/>
    <lineage>
        <taxon>Bacteria</taxon>
        <taxon>Pseudomonadati</taxon>
        <taxon>Pseudomonadota</taxon>
        <taxon>Alphaproteobacteria</taxon>
        <taxon>Rhodobacterales</taxon>
        <taxon>Paracoccaceae</taxon>
        <taxon>Pseudooceanicola</taxon>
    </lineage>
</organism>
<reference evidence="2" key="2">
    <citation type="submission" date="2020-09" db="EMBL/GenBank/DDBJ databases">
        <authorList>
            <person name="Sun Q."/>
            <person name="Zhou Y."/>
        </authorList>
    </citation>
    <scope>NUCLEOTIDE SEQUENCE</scope>
    <source>
        <strain evidence="2">CGMCC 1.6293</strain>
    </source>
</reference>
<dbReference type="EMBL" id="BMLF01000002">
    <property type="protein sequence ID" value="GGM09281.1"/>
    <property type="molecule type" value="Genomic_DNA"/>
</dbReference>
<comment type="caution">
    <text evidence="2">The sequence shown here is derived from an EMBL/GenBank/DDBJ whole genome shotgun (WGS) entry which is preliminary data.</text>
</comment>
<evidence type="ECO:0000256" key="1">
    <source>
        <dbReference type="SAM" id="MobiDB-lite"/>
    </source>
</evidence>
<feature type="region of interest" description="Disordered" evidence="1">
    <location>
        <begin position="70"/>
        <end position="103"/>
    </location>
</feature>
<keyword evidence="3" id="KW-1185">Reference proteome</keyword>
<evidence type="ECO:0000313" key="3">
    <source>
        <dbReference type="Proteomes" id="UP000649829"/>
    </source>
</evidence>
<dbReference type="AlphaFoldDB" id="A0A917T5X8"/>
<protein>
    <submittedName>
        <fullName evidence="2">Uncharacterized protein</fullName>
    </submittedName>
</protein>
<dbReference type="Proteomes" id="UP000649829">
    <property type="component" value="Unassembled WGS sequence"/>
</dbReference>
<proteinExistence type="predicted"/>
<reference evidence="2" key="1">
    <citation type="journal article" date="2014" name="Int. J. Syst. Evol. Microbiol.">
        <title>Complete genome sequence of Corynebacterium casei LMG S-19264T (=DSM 44701T), isolated from a smear-ripened cheese.</title>
        <authorList>
            <consortium name="US DOE Joint Genome Institute (JGI-PGF)"/>
            <person name="Walter F."/>
            <person name="Albersmeier A."/>
            <person name="Kalinowski J."/>
            <person name="Ruckert C."/>
        </authorList>
    </citation>
    <scope>NUCLEOTIDE SEQUENCE</scope>
    <source>
        <strain evidence="2">CGMCC 1.6293</strain>
    </source>
</reference>
<sequence>MPAGWLPSAPGSREGARAAWLARNGPEWPAWGEDRLPHRGTVGALHADGPADKPTLKIHSGDYPAALRRDSGAARGSLRERGPPTCQDDFGAADATGKEGEVW</sequence>
<feature type="compositionally biased region" description="Basic and acidic residues" evidence="1">
    <location>
        <begin position="70"/>
        <end position="82"/>
    </location>
</feature>
<evidence type="ECO:0000313" key="2">
    <source>
        <dbReference type="EMBL" id="GGM09281.1"/>
    </source>
</evidence>
<gene>
    <name evidence="2" type="ORF">GCM10011534_34140</name>
</gene>
<name>A0A917T5X8_9RHOB</name>